<keyword evidence="2" id="KW-0472">Membrane</keyword>
<dbReference type="CDD" id="cd13973">
    <property type="entry name" value="PK_MviN-like"/>
    <property type="match status" value="1"/>
</dbReference>
<gene>
    <name evidence="3" type="ORF">BLA60_32005</name>
</gene>
<dbReference type="Proteomes" id="UP000185696">
    <property type="component" value="Unassembled WGS sequence"/>
</dbReference>
<feature type="region of interest" description="Disordered" evidence="1">
    <location>
        <begin position="354"/>
        <end position="409"/>
    </location>
</feature>
<evidence type="ECO:0000256" key="2">
    <source>
        <dbReference type="SAM" id="Phobius"/>
    </source>
</evidence>
<evidence type="ECO:0000313" key="4">
    <source>
        <dbReference type="Proteomes" id="UP000185696"/>
    </source>
</evidence>
<keyword evidence="2" id="KW-0812">Transmembrane</keyword>
<dbReference type="InterPro" id="IPR011009">
    <property type="entry name" value="Kinase-like_dom_sf"/>
</dbReference>
<sequence length="519" mass="54654">MTTRRTESLTGQLAHGGGAGEHFLLPGAVIGDGRYRLLAQFGVDERAGAHLWRARDGQLRRDVALTVLVGRSSDAQRAQDARRTLERAAHAARFTHAGMARVLDVLTLGNGVDPNEGLLGIVVADWSTGTDLVDLVAEHPLPAANAARLLEPLAAAVERAHVAGLVLGVDHPQRIRVTPDGALRLAFPGPLPEAVPRDDVKGLGAILYLLLTGRWPLPGGPAAIPGAPISPAGAIVPPEALHNHVPHELSAVAMRSLEDTSIGGIRTSATLLTVLDQAAESAEQTEFMRPVVPGTEDDDGPVWTTRPPVRDKSRRRKLAVGVTVLAIATVGVLAWVGMTLIDFFGDEGGSGGTVVVSASPETGSQTESQPPPAQPAGPLKPAGVTEYNPEGEEDNPEDAGNVTDGDPETLWKTDKYQQQLPALKPGLGVLASFAEPARFTSVAVESPSPGTFVEIRTASSPDPELAETTVVAKGELRGGRTEFELPDDVEPSQYLVVWITKLGEGNQSSIAEVEFIRAK</sequence>
<dbReference type="EMBL" id="MSIF01000022">
    <property type="protein sequence ID" value="OLF06277.1"/>
    <property type="molecule type" value="Genomic_DNA"/>
</dbReference>
<evidence type="ECO:0000313" key="3">
    <source>
        <dbReference type="EMBL" id="OLF06277.1"/>
    </source>
</evidence>
<dbReference type="Gene3D" id="1.10.510.10">
    <property type="entry name" value="Transferase(Phosphotransferase) domain 1"/>
    <property type="match status" value="1"/>
</dbReference>
<comment type="caution">
    <text evidence="3">The sequence shown here is derived from an EMBL/GenBank/DDBJ whole genome shotgun (WGS) entry which is preliminary data.</text>
</comment>
<evidence type="ECO:0000256" key="1">
    <source>
        <dbReference type="SAM" id="MobiDB-lite"/>
    </source>
</evidence>
<organism evidence="3 4">
    <name type="scientific">Actinophytocola xinjiangensis</name>
    <dbReference type="NCBI Taxonomy" id="485602"/>
    <lineage>
        <taxon>Bacteria</taxon>
        <taxon>Bacillati</taxon>
        <taxon>Actinomycetota</taxon>
        <taxon>Actinomycetes</taxon>
        <taxon>Pseudonocardiales</taxon>
        <taxon>Pseudonocardiaceae</taxon>
    </lineage>
</organism>
<dbReference type="AlphaFoldDB" id="A0A7Z1AWB4"/>
<proteinExistence type="predicted"/>
<accession>A0A7Z1AWB4</accession>
<keyword evidence="4" id="KW-1185">Reference proteome</keyword>
<reference evidence="3 4" key="1">
    <citation type="submission" date="2016-12" db="EMBL/GenBank/DDBJ databases">
        <title>The draft genome sequence of Actinophytocola xinjiangensis.</title>
        <authorList>
            <person name="Wang W."/>
            <person name="Yuan L."/>
        </authorList>
    </citation>
    <scope>NUCLEOTIDE SEQUENCE [LARGE SCALE GENOMIC DNA]</scope>
    <source>
        <strain evidence="3 4">CGMCC 4.4663</strain>
    </source>
</reference>
<feature type="transmembrane region" description="Helical" evidence="2">
    <location>
        <begin position="318"/>
        <end position="338"/>
    </location>
</feature>
<feature type="region of interest" description="Disordered" evidence="1">
    <location>
        <begin position="291"/>
        <end position="315"/>
    </location>
</feature>
<dbReference type="Gene3D" id="3.30.200.20">
    <property type="entry name" value="Phosphorylase Kinase, domain 1"/>
    <property type="match status" value="1"/>
</dbReference>
<dbReference type="RefSeq" id="WP_075136780.1">
    <property type="nucleotide sequence ID" value="NZ_MSIF01000022.1"/>
</dbReference>
<keyword evidence="2" id="KW-1133">Transmembrane helix</keyword>
<evidence type="ECO:0008006" key="5">
    <source>
        <dbReference type="Google" id="ProtNLM"/>
    </source>
</evidence>
<protein>
    <recommendedName>
        <fullName evidence="5">Protein kinase domain-containing protein</fullName>
    </recommendedName>
</protein>
<name>A0A7Z1AWB4_9PSEU</name>
<dbReference type="SUPFAM" id="SSF56112">
    <property type="entry name" value="Protein kinase-like (PK-like)"/>
    <property type="match status" value="1"/>
</dbReference>